<dbReference type="EMBL" id="CP000300">
    <property type="protein sequence ID" value="ABE53121.1"/>
    <property type="molecule type" value="Genomic_DNA"/>
</dbReference>
<dbReference type="RefSeq" id="WP_011500257.1">
    <property type="nucleotide sequence ID" value="NC_007955.1"/>
</dbReference>
<proteinExistence type="predicted"/>
<dbReference type="KEGG" id="mbu:Mbur_2260"/>
<sequence>MQNIKHQLLLLSVLILLAISPVVSADENKVNIAYIAYSPSSALEMASQSHEHSDEIGYIYIPAYNTTSWGPSDELLNAAQNGILDQQDAILCDMFSSGLFIPMNDTLSAVHDNGISLLDIRSTGTPEYFDYVSNGSIDDTICNYYNNMGTDENGVENAEKLLSHISIEYGNQHDITDEWMVLITYIAYSPSTALDLGSQSNLHHDDIMYTYIPAYNTTSWGPSDELLEASQNGQLARQDLLFCDMFSSGLFDPMNDTFSALHDNGASLLDIRSTGTPEYFDYASNGSIDDIICNYYNNLGTDQVGVKNAEDMLLYLADEYGNKPDVTDNWVSIKVSYIAYSPSMALANASQSNPYAEFIEYNYIPAYNTTTWGPSDELLGSISSGVLAEQNVIFCDMFSSGLFIPLNDTFADMHDNGTSLLDIRSTDTPEYFDYVSNGSINDTICNYYNNMGVSTSAELRNAESLLVYIAKEYGGETALTAGWDYANVSSSGLPAVGIYHPDYGYKYFETTAEYLEWYQQESSERRVYDPSRPTIGMWFHRNDVQNGQTGVVDALIEDIESKDCNVIVGFDTFDDIVQYYCDENEEPLVQSVISLKSFRLNYLDPLKGEEELKKLNVPVLRGIVAEISDSTNVADSNSGIPNAQMVRKTISPNLDGIFEYILVGQSIYDAESMSSEYVPIDGQVDWISNRSIKWAELKLAENEDKKVAVIYYNYPSGKDNIGASYLDTITSMRLLLDEMDDANYTVSDLPANNSELLERIWAQGINAGSWAPGVLDEMVENRTEWGLQLIPMETYKQWFEEELPEDLRNSVIEEWGEPWAEELPENKSVMIWENETGQYLVIPAVQYGNVLLMPQPARGFMQNDDTLYHSSVVPPTHQYIGFYLWLNNDWQPDAIIHFGTHGTHEWLPGKSYGLDRKTEWAPLLLQDLPNIYPYIVANVGEGLTAEYRGNALIVDHMTPTLERSGSYGKIEELSRLTQIYYGPEMSPETKAAYQAQIVYEIGETHIDSDLGLNITDLASYNESEFSSFVKNVLHEYIEEIEGENIPYGMHIFGETPATNTTGYLHDELSLMVRSMLKSGFEGSVLSAFYPEDDYPLGVPFNDTRVDQMLWEVVTNGTDVNESQMMFYGKTNESVTVDLVKGLVYRDRLVDSSMEMDRLLSALNAGFIPAGPGTDPVMNPESVPTGRNFYGVNPELYPSKATWLVGKQMAIDLIDATYDSENGTYPDTIAFSRFGVEFIRDHGTLEAAIMYTLGVRPVWDEDNGYVIGVEEIPEEELLPNYDPSVPGRPRIDIVYLTAGMRDAFPSKVQMIDDSIRLANSIEPVNYPNYVREHSDANYEQYYEELSKTMDEETASNLARKLSTMRCYAVRDGTYEIGTGNAMGASGSWESDEEIVNIYLEKMGFLYGSELWGYEFSQSLIANLMNVDASVHSVNSNLYNSIDNDDFFQYFGALNLAIRNLSGDNPDSYVVDGSDPEMTELSTLKEYFMKDLRTTAFNPKWIEGMKGSGYAGGRMFAEIIDNVWLAEVSDPELVDDSTWEMLHNTYVNDEMREWFNENNPGAYQSITGRMLEAARKDYWDAPQEVIDHLVKEYVESVVENGVTCCHHTCGNIPLDDYVVNQALASGAVSMSTLDDYQRILEDATQREVPKQEVSSTAVRSNGGSSSGKAVVSESANQNSSSTGGYDVDLESDPSPVKAADSPDNYVEGYEMTSESISETEVESSPFSTSDIVGTLILLVSVGMIYVGFMRKK</sequence>
<accession>Q12TV5</accession>
<dbReference type="HOGENOM" id="CLU_002017_4_1_2"/>
<organism evidence="4 5">
    <name type="scientific">Methanococcoides burtonii (strain DSM 6242 / NBRC 107633 / OCM 468 / ACE-M)</name>
    <dbReference type="NCBI Taxonomy" id="259564"/>
    <lineage>
        <taxon>Archaea</taxon>
        <taxon>Methanobacteriati</taxon>
        <taxon>Methanobacteriota</taxon>
        <taxon>Stenosarchaea group</taxon>
        <taxon>Methanomicrobia</taxon>
        <taxon>Methanosarcinales</taxon>
        <taxon>Methanosarcinaceae</taxon>
        <taxon>Methanococcoides</taxon>
    </lineage>
</organism>
<keyword evidence="4" id="KW-0436">Ligase</keyword>
<dbReference type="PANTHER" id="PTHR44119:SF4">
    <property type="entry name" value="AEROBIC COBALTOCHELATASE SUBUNIT COBN"/>
    <property type="match status" value="1"/>
</dbReference>
<evidence type="ECO:0000256" key="2">
    <source>
        <dbReference type="SAM" id="Phobius"/>
    </source>
</evidence>
<evidence type="ECO:0000313" key="4">
    <source>
        <dbReference type="EMBL" id="ABE53121.1"/>
    </source>
</evidence>
<protein>
    <submittedName>
        <fullName evidence="4">Magnesium/cobalt chelatase-domain containing protein</fullName>
        <ecNumber evidence="4">6.6.1.2</ecNumber>
    </submittedName>
</protein>
<evidence type="ECO:0000313" key="5">
    <source>
        <dbReference type="Proteomes" id="UP000001979"/>
    </source>
</evidence>
<dbReference type="PANTHER" id="PTHR44119">
    <property type="entry name" value="MAGNESIUM-CHELATASE SUBUNIT CHLH, CHLOROPLASTIC"/>
    <property type="match status" value="1"/>
</dbReference>
<dbReference type="OrthoDB" id="192131at2157"/>
<name>Q12TV5_METBU</name>
<keyword evidence="2" id="KW-0812">Transmembrane</keyword>
<keyword evidence="2" id="KW-0472">Membrane</keyword>
<dbReference type="CDD" id="cd10150">
    <property type="entry name" value="CobN_like"/>
    <property type="match status" value="1"/>
</dbReference>
<dbReference type="GO" id="GO:0051116">
    <property type="term" value="F:cobaltochelatase activity"/>
    <property type="evidence" value="ECO:0007669"/>
    <property type="project" value="UniProtKB-EC"/>
</dbReference>
<feature type="transmembrane region" description="Helical" evidence="2">
    <location>
        <begin position="1729"/>
        <end position="1746"/>
    </location>
</feature>
<dbReference type="Proteomes" id="UP000001979">
    <property type="component" value="Chromosome"/>
</dbReference>
<dbReference type="GeneID" id="3997212"/>
<keyword evidence="5" id="KW-1185">Reference proteome</keyword>
<dbReference type="STRING" id="259564.Mbur_2260"/>
<dbReference type="Pfam" id="PF02514">
    <property type="entry name" value="CobN-Mg_chel"/>
    <property type="match status" value="1"/>
</dbReference>
<dbReference type="EC" id="6.6.1.2" evidence="4"/>
<evidence type="ECO:0000259" key="3">
    <source>
        <dbReference type="Pfam" id="PF02514"/>
    </source>
</evidence>
<feature type="region of interest" description="Disordered" evidence="1">
    <location>
        <begin position="1641"/>
        <end position="1703"/>
    </location>
</feature>
<reference evidence="5" key="1">
    <citation type="journal article" date="2009" name="ISME J.">
        <title>The genome sequence of the psychrophilic archaeon, Methanococcoides burtonii: the role of genome evolution in cold adaptation.</title>
        <authorList>
            <person name="Allen M.A."/>
            <person name="Lauro F.M."/>
            <person name="Williams T.J."/>
            <person name="Burg D."/>
            <person name="Siddiqui K.S."/>
            <person name="De Francisci D."/>
            <person name="Chong K.W."/>
            <person name="Pilak O."/>
            <person name="Chew H.H."/>
            <person name="De Maere M.Z."/>
            <person name="Ting L."/>
            <person name="Katrib M."/>
            <person name="Ng C."/>
            <person name="Sowers K.R."/>
            <person name="Galperin M.Y."/>
            <person name="Anderson I.J."/>
            <person name="Ivanova N."/>
            <person name="Dalin E."/>
            <person name="Martinez M."/>
            <person name="Lapidus A."/>
            <person name="Hauser L."/>
            <person name="Land M."/>
            <person name="Thomas T."/>
            <person name="Cavicchioli R."/>
        </authorList>
    </citation>
    <scope>NUCLEOTIDE SEQUENCE [LARGE SCALE GENOMIC DNA]</scope>
    <source>
        <strain evidence="5">DSM 6242 / NBRC 107633 / OCM 468 / ACE-M</strain>
    </source>
</reference>
<feature type="domain" description="CobN/magnesium chelatase" evidence="3">
    <location>
        <begin position="458"/>
        <end position="1583"/>
    </location>
</feature>
<evidence type="ECO:0000256" key="1">
    <source>
        <dbReference type="SAM" id="MobiDB-lite"/>
    </source>
</evidence>
<keyword evidence="2" id="KW-1133">Transmembrane helix</keyword>
<dbReference type="InterPro" id="IPR003672">
    <property type="entry name" value="CobN/Mg_chltase"/>
</dbReference>
<gene>
    <name evidence="4" type="ordered locus">Mbur_2260</name>
</gene>
<feature type="compositionally biased region" description="Polar residues" evidence="1">
    <location>
        <begin position="1650"/>
        <end position="1681"/>
    </location>
</feature>